<keyword evidence="1" id="KW-0479">Metal-binding</keyword>
<dbReference type="PANTHER" id="PTHR33542:SF3">
    <property type="entry name" value="SIROHYDROCHLORIN FERROCHELATASE, CHLOROPLASTIC"/>
    <property type="match status" value="1"/>
</dbReference>
<dbReference type="CDD" id="cd03416">
    <property type="entry name" value="CbiX_SirB_N"/>
    <property type="match status" value="1"/>
</dbReference>
<dbReference type="Gene3D" id="3.40.50.1400">
    <property type="match status" value="2"/>
</dbReference>
<name>A0A5C5E6Z8_9LACT</name>
<evidence type="ECO:0000256" key="2">
    <source>
        <dbReference type="ARBA" id="ARBA00023239"/>
    </source>
</evidence>
<keyword evidence="4" id="KW-1185">Reference proteome</keyword>
<comment type="caution">
    <text evidence="3">The sequence shown here is derived from an EMBL/GenBank/DDBJ whole genome shotgun (WGS) entry which is preliminary data.</text>
</comment>
<proteinExistence type="predicted"/>
<protein>
    <submittedName>
        <fullName evidence="3">Transcriptional regulator</fullName>
    </submittedName>
</protein>
<organism evidence="3 4">
    <name type="scientific">Trichococcus shcherbakoviae subsp. psychrophilus</name>
    <dbReference type="NCBI Taxonomy" id="2585775"/>
    <lineage>
        <taxon>Bacteria</taxon>
        <taxon>Bacillati</taxon>
        <taxon>Bacillota</taxon>
        <taxon>Bacilli</taxon>
        <taxon>Lactobacillales</taxon>
        <taxon>Carnobacteriaceae</taxon>
        <taxon>Trichococcus</taxon>
    </lineage>
</organism>
<dbReference type="SUPFAM" id="SSF53800">
    <property type="entry name" value="Chelatase"/>
    <property type="match status" value="1"/>
</dbReference>
<dbReference type="GO" id="GO:0016829">
    <property type="term" value="F:lyase activity"/>
    <property type="evidence" value="ECO:0007669"/>
    <property type="project" value="UniProtKB-KW"/>
</dbReference>
<dbReference type="Proteomes" id="UP000313395">
    <property type="component" value="Unassembled WGS sequence"/>
</dbReference>
<dbReference type="AlphaFoldDB" id="A0A5C5E6Z8"/>
<dbReference type="InterPro" id="IPR050963">
    <property type="entry name" value="Sirohydro_Cobaltochel/CbiX"/>
</dbReference>
<evidence type="ECO:0000313" key="3">
    <source>
        <dbReference type="EMBL" id="TNV68997.1"/>
    </source>
</evidence>
<sequence>MMKIGIMYVLHGRKTSIPQKLYDIVKDFSDTLDLPQAIGMLEGQQHTLEDAVRELEKQKVDKIIVVPVLLFPATHAREDIPQRMQACAGVPFEICETLGTTKAVYDWLKDRLQEAAETHPTFPIMLVAHGTTHYPEPGEQLERIAAALRSDLGRDVFATNHLGEPHYQAISGELPYIVQRLFFTDGYLAKKIGFWFEKNRPQDVLLEQLLDAEAVHKALKERLEDAGCIR</sequence>
<dbReference type="Pfam" id="PF01903">
    <property type="entry name" value="CbiX"/>
    <property type="match status" value="1"/>
</dbReference>
<dbReference type="PANTHER" id="PTHR33542">
    <property type="entry name" value="SIROHYDROCHLORIN FERROCHELATASE, CHLOROPLASTIC"/>
    <property type="match status" value="1"/>
</dbReference>
<accession>A0A5C5E6Z8</accession>
<reference evidence="3 4" key="1">
    <citation type="submission" date="2019-06" db="EMBL/GenBank/DDBJ databases">
        <title>Description Trichococcus psychrophilus sp. nov., isolated from a cold spring, by genomic and phenotypic analyses.</title>
        <authorList>
            <person name="Zakharyuk A."/>
        </authorList>
    </citation>
    <scope>NUCLEOTIDE SEQUENCE [LARGE SCALE GENOMIC DNA]</scope>
    <source>
        <strain evidence="3 4">SKBG</strain>
    </source>
</reference>
<keyword evidence="2" id="KW-0456">Lyase</keyword>
<dbReference type="GO" id="GO:0046872">
    <property type="term" value="F:metal ion binding"/>
    <property type="evidence" value="ECO:0007669"/>
    <property type="project" value="UniProtKB-KW"/>
</dbReference>
<evidence type="ECO:0000256" key="1">
    <source>
        <dbReference type="ARBA" id="ARBA00022723"/>
    </source>
</evidence>
<evidence type="ECO:0000313" key="4">
    <source>
        <dbReference type="Proteomes" id="UP000313395"/>
    </source>
</evidence>
<gene>
    <name evidence="3" type="ORF">FHK04_05645</name>
</gene>
<dbReference type="EMBL" id="VENO01000002">
    <property type="protein sequence ID" value="TNV68997.1"/>
    <property type="molecule type" value="Genomic_DNA"/>
</dbReference>
<dbReference type="InterPro" id="IPR002762">
    <property type="entry name" value="CbiX-like"/>
</dbReference>